<feature type="compositionally biased region" description="Basic and acidic residues" evidence="1">
    <location>
        <begin position="8"/>
        <end position="23"/>
    </location>
</feature>
<sequence length="266" mass="29232">MRWIIRSPKTDDAGHHASQDSHAHLSYRHSNVSPSLYRRTTTQPPLYRHDAIPVPPHRHPCTAAPLPYTVTPPLLYRQTATPVPPSRHPCTGRTPPVYPHTATPEPPHHHSSTATPPSLYRRTATPEPPHRRPSKECSQVDIFSSVPQPLYHSSCPTTHTSLHPLLPFLSSSHPPPFIQPFSIWPPFPPFLPSLPSLRDVAALPQTAPDNHESGSSPPGQVTLLTPARPAYLSTFSTFCPLVTASQTTASPPSTLAPAHTRMHTQT</sequence>
<name>A0A5B7DB36_PORTR</name>
<reference evidence="2 3" key="1">
    <citation type="submission" date="2019-05" db="EMBL/GenBank/DDBJ databases">
        <title>Another draft genome of Portunus trituberculatus and its Hox gene families provides insights of decapod evolution.</title>
        <authorList>
            <person name="Jeong J.-H."/>
            <person name="Song I."/>
            <person name="Kim S."/>
            <person name="Choi T."/>
            <person name="Kim D."/>
            <person name="Ryu S."/>
            <person name="Kim W."/>
        </authorList>
    </citation>
    <scope>NUCLEOTIDE SEQUENCE [LARGE SCALE GENOMIC DNA]</scope>
    <source>
        <tissue evidence="2">Muscle</tissue>
    </source>
</reference>
<feature type="region of interest" description="Disordered" evidence="1">
    <location>
        <begin position="247"/>
        <end position="266"/>
    </location>
</feature>
<dbReference type="AlphaFoldDB" id="A0A5B7DB36"/>
<evidence type="ECO:0000313" key="3">
    <source>
        <dbReference type="Proteomes" id="UP000324222"/>
    </source>
</evidence>
<keyword evidence="3" id="KW-1185">Reference proteome</keyword>
<accession>A0A5B7DB36</accession>
<proteinExistence type="predicted"/>
<dbReference type="EMBL" id="VSRR010000687">
    <property type="protein sequence ID" value="MPC18511.1"/>
    <property type="molecule type" value="Genomic_DNA"/>
</dbReference>
<protein>
    <submittedName>
        <fullName evidence="2">Uncharacterized protein</fullName>
    </submittedName>
</protein>
<organism evidence="2 3">
    <name type="scientific">Portunus trituberculatus</name>
    <name type="common">Swimming crab</name>
    <name type="synonym">Neptunus trituberculatus</name>
    <dbReference type="NCBI Taxonomy" id="210409"/>
    <lineage>
        <taxon>Eukaryota</taxon>
        <taxon>Metazoa</taxon>
        <taxon>Ecdysozoa</taxon>
        <taxon>Arthropoda</taxon>
        <taxon>Crustacea</taxon>
        <taxon>Multicrustacea</taxon>
        <taxon>Malacostraca</taxon>
        <taxon>Eumalacostraca</taxon>
        <taxon>Eucarida</taxon>
        <taxon>Decapoda</taxon>
        <taxon>Pleocyemata</taxon>
        <taxon>Brachyura</taxon>
        <taxon>Eubrachyura</taxon>
        <taxon>Portunoidea</taxon>
        <taxon>Portunidae</taxon>
        <taxon>Portuninae</taxon>
        <taxon>Portunus</taxon>
    </lineage>
</organism>
<evidence type="ECO:0000313" key="2">
    <source>
        <dbReference type="EMBL" id="MPC18511.1"/>
    </source>
</evidence>
<feature type="region of interest" description="Disordered" evidence="1">
    <location>
        <begin position="1"/>
        <end position="25"/>
    </location>
</feature>
<evidence type="ECO:0000256" key="1">
    <source>
        <dbReference type="SAM" id="MobiDB-lite"/>
    </source>
</evidence>
<feature type="region of interest" description="Disordered" evidence="1">
    <location>
        <begin position="77"/>
        <end position="139"/>
    </location>
</feature>
<gene>
    <name evidence="2" type="ORF">E2C01_011396</name>
</gene>
<dbReference type="Proteomes" id="UP000324222">
    <property type="component" value="Unassembled WGS sequence"/>
</dbReference>
<feature type="compositionally biased region" description="Low complexity" evidence="1">
    <location>
        <begin position="247"/>
        <end position="258"/>
    </location>
</feature>
<comment type="caution">
    <text evidence="2">The sequence shown here is derived from an EMBL/GenBank/DDBJ whole genome shotgun (WGS) entry which is preliminary data.</text>
</comment>